<comment type="caution">
    <text evidence="1">The sequence shown here is derived from an EMBL/GenBank/DDBJ whole genome shotgun (WGS) entry which is preliminary data.</text>
</comment>
<reference evidence="1 2" key="1">
    <citation type="submission" date="2018-08" db="EMBL/GenBank/DDBJ databases">
        <title>Genomic investigation of the strawberry pathogen Phytophthora fragariae indicates pathogenicity is determined by transcriptional variation in three key races.</title>
        <authorList>
            <person name="Adams T.M."/>
            <person name="Armitage A.D."/>
            <person name="Sobczyk M.K."/>
            <person name="Bates H.J."/>
            <person name="Dunwell J.M."/>
            <person name="Nellist C.F."/>
            <person name="Harrison R.J."/>
        </authorList>
    </citation>
    <scope>NUCLEOTIDE SEQUENCE [LARGE SCALE GENOMIC DNA]</scope>
    <source>
        <strain evidence="1 2">NOV-27</strain>
    </source>
</reference>
<proteinExistence type="predicted"/>
<sequence length="44" mass="4683">MHAMNAAASTHLLQDVRSLPCASTVAATSLDADADGRRWSIQNE</sequence>
<organism evidence="1 2">
    <name type="scientific">Phytophthora fragariae</name>
    <dbReference type="NCBI Taxonomy" id="53985"/>
    <lineage>
        <taxon>Eukaryota</taxon>
        <taxon>Sar</taxon>
        <taxon>Stramenopiles</taxon>
        <taxon>Oomycota</taxon>
        <taxon>Peronosporomycetes</taxon>
        <taxon>Peronosporales</taxon>
        <taxon>Peronosporaceae</taxon>
        <taxon>Phytophthora</taxon>
    </lineage>
</organism>
<dbReference type="EMBL" id="QXGB01010053">
    <property type="protein sequence ID" value="KAE9156440.1"/>
    <property type="molecule type" value="Genomic_DNA"/>
</dbReference>
<name>A0A6A3UYK6_9STRA</name>
<dbReference type="Proteomes" id="UP000433483">
    <property type="component" value="Unassembled WGS sequence"/>
</dbReference>
<keyword evidence="2" id="KW-1185">Reference proteome</keyword>
<evidence type="ECO:0000313" key="1">
    <source>
        <dbReference type="EMBL" id="KAE9156440.1"/>
    </source>
</evidence>
<evidence type="ECO:0000313" key="2">
    <source>
        <dbReference type="Proteomes" id="UP000433483"/>
    </source>
</evidence>
<dbReference type="AlphaFoldDB" id="A0A6A3UYK6"/>
<protein>
    <submittedName>
        <fullName evidence="1">Uncharacterized protein</fullName>
    </submittedName>
</protein>
<accession>A0A6A3UYK6</accession>
<gene>
    <name evidence="1" type="ORF">PF005_g33210</name>
</gene>